<evidence type="ECO:0000313" key="1">
    <source>
        <dbReference type="EMBL" id="BAJ06124.1"/>
    </source>
</evidence>
<organismHost>
    <name type="scientific">Aeropyrum pernix</name>
    <dbReference type="NCBI Taxonomy" id="56636"/>
</organismHost>
<sequence length="191" mass="21970">MELVFFEPVHVTTIAGVMGTGKTSLALALVGAFEADTAVVLWPENIEYIRELRGRRLAVVLDDITYSFSRVDKRLQYIARIRHLARAETYLIVNIIHYIRGAPVFFRISHSQVATSCLNKKDSEVLGEFFNYAGDYCRVYRSRFRERPVLINWLGQEFLDFVDFSRNPGLYKLYLKGLEVAEFQGPERPGP</sequence>
<accession>D4QF80</accession>
<organism evidence="1 2">
    <name type="scientific">Aeropyrum pernix bacilliform virus 1 (isolate -/Japan/Tanaka/2005)</name>
    <name type="common">APBV1</name>
    <dbReference type="NCBI Taxonomy" id="1289471"/>
    <lineage>
        <taxon>Viruses</taxon>
        <taxon>Viruses incertae sedis</taxon>
        <taxon>Clavaviridae</taxon>
        <taxon>Clavavirus</taxon>
        <taxon>Clavavirus yamagawaense</taxon>
    </lineage>
</organism>
<dbReference type="SUPFAM" id="SSF52540">
    <property type="entry name" value="P-loop containing nucleoside triphosphate hydrolases"/>
    <property type="match status" value="1"/>
</dbReference>
<dbReference type="Proteomes" id="UP000011271">
    <property type="component" value="Segment"/>
</dbReference>
<reference evidence="1 2" key="1">
    <citation type="journal article" date="2010" name="Virology">
        <title>Diversity of viruses of the hyperthermophilic archaeal genus Aeropyrum, and isolation of the Aeropyrum pernix bacilliform virus 1, APBV1, the first representative of the family Clavaviridae.</title>
        <authorList>
            <person name="Mochizuki T."/>
            <person name="Yoshida T."/>
            <person name="Tanaka R."/>
            <person name="Forterre P."/>
            <person name="Sako Y."/>
            <person name="Prangishvili D."/>
        </authorList>
    </citation>
    <scope>NUCLEOTIDE SEQUENCE [LARGE SCALE GENOMIC DNA]</scope>
    <source>
        <strain evidence="2">Isolate -/Japan/Tanaka/2005</strain>
    </source>
</reference>
<dbReference type="InterPro" id="IPR027417">
    <property type="entry name" value="P-loop_NTPase"/>
</dbReference>
<dbReference type="Gene3D" id="3.40.50.300">
    <property type="entry name" value="P-loop containing nucleotide triphosphate hydrolases"/>
    <property type="match status" value="1"/>
</dbReference>
<protein>
    <submittedName>
        <fullName evidence="1">Uncharacterized protein</fullName>
    </submittedName>
</protein>
<proteinExistence type="predicted"/>
<evidence type="ECO:0000313" key="2">
    <source>
        <dbReference type="Proteomes" id="UP000011271"/>
    </source>
</evidence>
<dbReference type="EMBL" id="AB537968">
    <property type="protein sequence ID" value="BAJ06124.1"/>
    <property type="molecule type" value="Genomic_DNA"/>
</dbReference>
<name>D4QF80_APBV1</name>
<keyword evidence="2" id="KW-1185">Reference proteome</keyword>